<protein>
    <submittedName>
        <fullName evidence="1">Putative secreted peptide</fullName>
    </submittedName>
</protein>
<dbReference type="AlphaFoldDB" id="A0A2M3ZPI4"/>
<evidence type="ECO:0000313" key="1">
    <source>
        <dbReference type="EMBL" id="MBW30429.1"/>
    </source>
</evidence>
<reference evidence="1" key="1">
    <citation type="submission" date="2018-01" db="EMBL/GenBank/DDBJ databases">
        <title>An insight into the sialome of Amazonian anophelines.</title>
        <authorList>
            <person name="Ribeiro J.M."/>
            <person name="Scarpassa V."/>
            <person name="Calvo E."/>
        </authorList>
    </citation>
    <scope>NUCLEOTIDE SEQUENCE</scope>
    <source>
        <tissue evidence="1">Salivary glands</tissue>
    </source>
</reference>
<dbReference type="EMBL" id="GGFM01009678">
    <property type="protein sequence ID" value="MBW30429.1"/>
    <property type="molecule type" value="Transcribed_RNA"/>
</dbReference>
<organism evidence="1">
    <name type="scientific">Anopheles braziliensis</name>
    <dbReference type="NCBI Taxonomy" id="58242"/>
    <lineage>
        <taxon>Eukaryota</taxon>
        <taxon>Metazoa</taxon>
        <taxon>Ecdysozoa</taxon>
        <taxon>Arthropoda</taxon>
        <taxon>Hexapoda</taxon>
        <taxon>Insecta</taxon>
        <taxon>Pterygota</taxon>
        <taxon>Neoptera</taxon>
        <taxon>Endopterygota</taxon>
        <taxon>Diptera</taxon>
        <taxon>Nematocera</taxon>
        <taxon>Culicoidea</taxon>
        <taxon>Culicidae</taxon>
        <taxon>Anophelinae</taxon>
        <taxon>Anopheles</taxon>
    </lineage>
</organism>
<accession>A0A2M3ZPI4</accession>
<name>A0A2M3ZPI4_9DIPT</name>
<proteinExistence type="predicted"/>
<sequence length="235" mass="26117">MDDSLALAGLWACSITRYTLAVLWCLVRWTRPHARPIVLQQMLRTVPDAGRTVRVLAIGIRFPEVVDWIVALHRRTLLFALAIIVKVLTSETVFLSRTGAATGAKQMATFARLRTEATALRALGRAVQFAELLAIVRSLAPTTDLARVMARRTFTLGRGKVERIPNVGLRIGQYLLPVDRAHVAQVVVVEDARRTTENVAQGRHLECVHLRERHKQAELVVPLVQLEGGPTTDDL</sequence>